<evidence type="ECO:0000256" key="1">
    <source>
        <dbReference type="ARBA" id="ARBA00023027"/>
    </source>
</evidence>
<proteinExistence type="predicted"/>
<dbReference type="PRINTS" id="PR01713">
    <property type="entry name" value="NUCEPIMERASE"/>
</dbReference>
<gene>
    <name evidence="3" type="ORF">HY544_01835</name>
</gene>
<evidence type="ECO:0000313" key="3">
    <source>
        <dbReference type="EMBL" id="MBI4210228.1"/>
    </source>
</evidence>
<organism evidence="3 4">
    <name type="scientific">Candidatus Iainarchaeum sp</name>
    <dbReference type="NCBI Taxonomy" id="3101447"/>
    <lineage>
        <taxon>Archaea</taxon>
        <taxon>Candidatus Iainarchaeota</taxon>
        <taxon>Candidatus Iainarchaeia</taxon>
        <taxon>Candidatus Iainarchaeales</taxon>
        <taxon>Candidatus Iainarchaeaceae</taxon>
        <taxon>Candidatus Iainarchaeum</taxon>
    </lineage>
</organism>
<protein>
    <submittedName>
        <fullName evidence="3">GDP-mannose 4,6-dehydratase</fullName>
    </submittedName>
</protein>
<comment type="caution">
    <text evidence="3">The sequence shown here is derived from an EMBL/GenBank/DDBJ whole genome shotgun (WGS) entry which is preliminary data.</text>
</comment>
<feature type="domain" description="NAD-dependent epimerase/dehydratase" evidence="2">
    <location>
        <begin position="3"/>
        <end position="242"/>
    </location>
</feature>
<dbReference type="Gene3D" id="3.40.50.720">
    <property type="entry name" value="NAD(P)-binding Rossmann-like Domain"/>
    <property type="match status" value="1"/>
</dbReference>
<dbReference type="EMBL" id="JACQPB010000024">
    <property type="protein sequence ID" value="MBI4210228.1"/>
    <property type="molecule type" value="Genomic_DNA"/>
</dbReference>
<sequence>MKVLVTGCAGFIGGNFARALDAEGIPFVGVDNFTPSYALWVKKANIKPLLGSKFGKFIKADICAKKLYGKLSREGITHIVHLAARTGVRDSTRVPEEYLGTNILGTLNVLEFARDNNVENVVLASTSSVYGRNELPFSEGQAVSTPMSIYAASKIGMESLAHSFHNVYGVPMTILRLFTVYGPGGRPDMAVYTFTDLISRGEPINIYGSLDSKRDFTFVSDVVDALLLALRRNAGFDVFNIGNSDSRSVGELIGIIEKNVGAKAKKRFVAKAREDVDATLADISKARGQLGYNPKVRLEEGIEKFVQWFNSVQFRGRAGVSRLAKKRA</sequence>
<dbReference type="InterPro" id="IPR001509">
    <property type="entry name" value="Epimerase_deHydtase"/>
</dbReference>
<keyword evidence="1" id="KW-0520">NAD</keyword>
<dbReference type="PANTHER" id="PTHR43574">
    <property type="entry name" value="EPIMERASE-RELATED"/>
    <property type="match status" value="1"/>
</dbReference>
<dbReference type="SUPFAM" id="SSF51735">
    <property type="entry name" value="NAD(P)-binding Rossmann-fold domains"/>
    <property type="match status" value="1"/>
</dbReference>
<dbReference type="Pfam" id="PF01370">
    <property type="entry name" value="Epimerase"/>
    <property type="match status" value="1"/>
</dbReference>
<evidence type="ECO:0000259" key="2">
    <source>
        <dbReference type="Pfam" id="PF01370"/>
    </source>
</evidence>
<dbReference type="Proteomes" id="UP000732298">
    <property type="component" value="Unassembled WGS sequence"/>
</dbReference>
<reference evidence="3" key="1">
    <citation type="submission" date="2020-07" db="EMBL/GenBank/DDBJ databases">
        <title>Huge and variable diversity of episymbiotic CPR bacteria and DPANN archaea in groundwater ecosystems.</title>
        <authorList>
            <person name="He C.Y."/>
            <person name="Keren R."/>
            <person name="Whittaker M."/>
            <person name="Farag I.F."/>
            <person name="Doudna J."/>
            <person name="Cate J.H.D."/>
            <person name="Banfield J.F."/>
        </authorList>
    </citation>
    <scope>NUCLEOTIDE SEQUENCE</scope>
    <source>
        <strain evidence="3">NC_groundwater_1296_Ag_S-0.2um_52_80</strain>
    </source>
</reference>
<dbReference type="InterPro" id="IPR036291">
    <property type="entry name" value="NAD(P)-bd_dom_sf"/>
</dbReference>
<evidence type="ECO:0000313" key="4">
    <source>
        <dbReference type="Proteomes" id="UP000732298"/>
    </source>
</evidence>
<accession>A0A8T3YMD7</accession>
<dbReference type="AlphaFoldDB" id="A0A8T3YMD7"/>
<dbReference type="Gene3D" id="3.90.25.10">
    <property type="entry name" value="UDP-galactose 4-epimerase, domain 1"/>
    <property type="match status" value="1"/>
</dbReference>
<name>A0A8T3YMD7_9ARCH</name>